<proteinExistence type="predicted"/>
<dbReference type="RefSeq" id="WP_162448349.1">
    <property type="nucleotide sequence ID" value="NZ_WLZY01000001.1"/>
</dbReference>
<reference evidence="1 2" key="1">
    <citation type="submission" date="2019-11" db="EMBL/GenBank/DDBJ databases">
        <authorList>
            <person name="Li X.-J."/>
            <person name="Feng X.-M."/>
        </authorList>
    </citation>
    <scope>NUCLEOTIDE SEQUENCE [LARGE SCALE GENOMIC DNA]</scope>
    <source>
        <strain evidence="1 2">XMNu-373</strain>
    </source>
</reference>
<accession>A0A7K3LXA3</accession>
<dbReference type="AlphaFoldDB" id="A0A7K3LXA3"/>
<comment type="caution">
    <text evidence="1">The sequence shown here is derived from an EMBL/GenBank/DDBJ whole genome shotgun (WGS) entry which is preliminary data.</text>
</comment>
<organism evidence="1 2">
    <name type="scientific">Phytoactinopolyspora mesophila</name>
    <dbReference type="NCBI Taxonomy" id="2650750"/>
    <lineage>
        <taxon>Bacteria</taxon>
        <taxon>Bacillati</taxon>
        <taxon>Actinomycetota</taxon>
        <taxon>Actinomycetes</taxon>
        <taxon>Jiangellales</taxon>
        <taxon>Jiangellaceae</taxon>
        <taxon>Phytoactinopolyspora</taxon>
    </lineage>
</organism>
<name>A0A7K3LXA3_9ACTN</name>
<evidence type="ECO:0000313" key="1">
    <source>
        <dbReference type="EMBL" id="NDL55659.1"/>
    </source>
</evidence>
<gene>
    <name evidence="1" type="ORF">F7O44_01085</name>
</gene>
<evidence type="ECO:0000313" key="2">
    <source>
        <dbReference type="Proteomes" id="UP000460435"/>
    </source>
</evidence>
<keyword evidence="2" id="KW-1185">Reference proteome</keyword>
<sequence length="64" mass="7267">MIAREQEHRIKATMTAVSRHHLNGSLLRRAIADRQSEGFAMNVPEQLKRLLNERSARSEDAPAT</sequence>
<dbReference type="EMBL" id="WLZY01000001">
    <property type="protein sequence ID" value="NDL55659.1"/>
    <property type="molecule type" value="Genomic_DNA"/>
</dbReference>
<protein>
    <submittedName>
        <fullName evidence="1">Uncharacterized protein</fullName>
    </submittedName>
</protein>
<dbReference type="Proteomes" id="UP000460435">
    <property type="component" value="Unassembled WGS sequence"/>
</dbReference>